<dbReference type="InterPro" id="IPR052393">
    <property type="entry name" value="Cadmium-induced_rsp"/>
</dbReference>
<keyword evidence="3" id="KW-1185">Reference proteome</keyword>
<dbReference type="Gene3D" id="3.10.180.10">
    <property type="entry name" value="2,3-Dihydroxybiphenyl 1,2-Dioxygenase, domain 1"/>
    <property type="match status" value="1"/>
</dbReference>
<dbReference type="GO" id="GO:0046686">
    <property type="term" value="P:response to cadmium ion"/>
    <property type="evidence" value="ECO:0007669"/>
    <property type="project" value="TreeGrafter"/>
</dbReference>
<comment type="caution">
    <text evidence="2">The sequence shown here is derived from an EMBL/GenBank/DDBJ whole genome shotgun (WGS) entry which is preliminary data.</text>
</comment>
<dbReference type="Proteomes" id="UP000319502">
    <property type="component" value="Unassembled WGS sequence"/>
</dbReference>
<name>A0A557R1W2_9RHOO</name>
<keyword evidence="2" id="KW-0560">Oxidoreductase</keyword>
<dbReference type="InterPro" id="IPR029068">
    <property type="entry name" value="Glyas_Bleomycin-R_OHBP_Dase"/>
</dbReference>
<evidence type="ECO:0000259" key="1">
    <source>
        <dbReference type="PROSITE" id="PS51819"/>
    </source>
</evidence>
<dbReference type="InterPro" id="IPR037523">
    <property type="entry name" value="VOC_core"/>
</dbReference>
<dbReference type="PROSITE" id="PS51819">
    <property type="entry name" value="VOC"/>
    <property type="match status" value="1"/>
</dbReference>
<sequence>MKRFHVHIAVDDLAANIDFYSKLFGQRPSKHKADYAKWMLDDPRINFAISSRGGASGVDHFGMQAEHPEELSALEAHARDASADTLFDQGEAACCYARSEKHWVVDPQGIAWEHFLSMADTETFGGGRLAKTGDCCSPRSVSTAGDAPPDVGCCASEAKTAVGGSCCG</sequence>
<gene>
    <name evidence="2" type="ORF">FHP91_04375</name>
</gene>
<organism evidence="2 3">
    <name type="scientific">Denitromonas halophila</name>
    <dbReference type="NCBI Taxonomy" id="1629404"/>
    <lineage>
        <taxon>Bacteria</taxon>
        <taxon>Pseudomonadati</taxon>
        <taxon>Pseudomonadota</taxon>
        <taxon>Betaproteobacteria</taxon>
        <taxon>Rhodocyclales</taxon>
        <taxon>Zoogloeaceae</taxon>
        <taxon>Denitromonas</taxon>
    </lineage>
</organism>
<dbReference type="Pfam" id="PF00903">
    <property type="entry name" value="Glyoxalase"/>
    <property type="match status" value="1"/>
</dbReference>
<reference evidence="2 3" key="1">
    <citation type="submission" date="2019-07" db="EMBL/GenBank/DDBJ databases">
        <title>The pathways for chlorine oxyanion respiration interact through the shared metabolite chlorate.</title>
        <authorList>
            <person name="Barnum T.P."/>
            <person name="Cheng Y."/>
            <person name="Hill K.A."/>
            <person name="Lucas L.N."/>
            <person name="Carlson H.K."/>
            <person name="Coates J.D."/>
        </authorList>
    </citation>
    <scope>NUCLEOTIDE SEQUENCE [LARGE SCALE GENOMIC DNA]</scope>
    <source>
        <strain evidence="2 3">SFB-3</strain>
    </source>
</reference>
<evidence type="ECO:0000313" key="2">
    <source>
        <dbReference type="EMBL" id="TVO59141.1"/>
    </source>
</evidence>
<dbReference type="NCBIfam" id="NF041414">
    <property type="entry name" value="ArsI_CadI_VOC"/>
    <property type="match status" value="1"/>
</dbReference>
<dbReference type="GO" id="GO:0051213">
    <property type="term" value="F:dioxygenase activity"/>
    <property type="evidence" value="ECO:0007669"/>
    <property type="project" value="UniProtKB-KW"/>
</dbReference>
<dbReference type="PANTHER" id="PTHR41294">
    <property type="entry name" value="CADMIUM-INDUCED PROTEIN CADI"/>
    <property type="match status" value="1"/>
</dbReference>
<evidence type="ECO:0000313" key="3">
    <source>
        <dbReference type="Proteomes" id="UP000319502"/>
    </source>
</evidence>
<dbReference type="PANTHER" id="PTHR41294:SF1">
    <property type="entry name" value="CADMIUM-INDUCED PROTEIN CADI"/>
    <property type="match status" value="1"/>
</dbReference>
<accession>A0A557R1W2</accession>
<dbReference type="InterPro" id="IPR004360">
    <property type="entry name" value="Glyas_Fos-R_dOase_dom"/>
</dbReference>
<dbReference type="SUPFAM" id="SSF54593">
    <property type="entry name" value="Glyoxalase/Bleomycin resistance protein/Dihydroxybiphenyl dioxygenase"/>
    <property type="match status" value="1"/>
</dbReference>
<dbReference type="EMBL" id="VMNK01000003">
    <property type="protein sequence ID" value="TVO59141.1"/>
    <property type="molecule type" value="Genomic_DNA"/>
</dbReference>
<proteinExistence type="predicted"/>
<dbReference type="OrthoDB" id="9789608at2"/>
<dbReference type="InterPro" id="IPR049789">
    <property type="entry name" value="ArsI/CadI-like"/>
</dbReference>
<dbReference type="RefSeq" id="WP_144308639.1">
    <property type="nucleotide sequence ID" value="NZ_VMNK01000003.1"/>
</dbReference>
<protein>
    <submittedName>
        <fullName evidence="2">Glyoxalase/bleomycin resistance/dioxygenase family protein</fullName>
    </submittedName>
</protein>
<feature type="domain" description="VOC" evidence="1">
    <location>
        <begin position="2"/>
        <end position="117"/>
    </location>
</feature>
<keyword evidence="2" id="KW-0223">Dioxygenase</keyword>
<dbReference type="AlphaFoldDB" id="A0A557R1W2"/>